<dbReference type="InterPro" id="IPR026354">
    <property type="entry name" value="4helix_suffix_dom"/>
</dbReference>
<gene>
    <name evidence="1" type="ORF">COU88_01135</name>
</gene>
<comment type="caution">
    <text evidence="1">The sequence shown here is derived from an EMBL/GenBank/DDBJ whole genome shotgun (WGS) entry which is preliminary data.</text>
</comment>
<sequence length="117" mass="13696">MKLTGIARGSLEELLQDYYAYARQQKIPIWPKEKIGEIREIGVIWDIIKATSTLPDHPNFPDLPNSPKNTVNLMITLCHQANYLLDKLIISIKAKHEHEGGLTEELYWKRKKYREEH</sequence>
<name>A0A2M8KT90_9BACT</name>
<organism evidence="1 2">
    <name type="scientific">Candidatus Roizmanbacteria bacterium CG10_big_fil_rev_8_21_14_0_10_39_6</name>
    <dbReference type="NCBI Taxonomy" id="1974853"/>
    <lineage>
        <taxon>Bacteria</taxon>
        <taxon>Candidatus Roizmaniibacteriota</taxon>
    </lineage>
</organism>
<evidence type="ECO:0000313" key="1">
    <source>
        <dbReference type="EMBL" id="PJE63139.1"/>
    </source>
</evidence>
<evidence type="ECO:0000313" key="2">
    <source>
        <dbReference type="Proteomes" id="UP000229554"/>
    </source>
</evidence>
<dbReference type="NCBIfam" id="TIGR04258">
    <property type="entry name" value="4helix_suffix"/>
    <property type="match status" value="1"/>
</dbReference>
<accession>A0A2M8KT90</accession>
<reference evidence="2" key="1">
    <citation type="submission" date="2017-09" db="EMBL/GenBank/DDBJ databases">
        <title>Depth-based differentiation of microbial function through sediment-hosted aquifers and enrichment of novel symbionts in the deep terrestrial subsurface.</title>
        <authorList>
            <person name="Probst A.J."/>
            <person name="Ladd B."/>
            <person name="Jarett J.K."/>
            <person name="Geller-Mcgrath D.E."/>
            <person name="Sieber C.M.K."/>
            <person name="Emerson J.B."/>
            <person name="Anantharaman K."/>
            <person name="Thomas B.C."/>
            <person name="Malmstrom R."/>
            <person name="Stieglmeier M."/>
            <person name="Klingl A."/>
            <person name="Woyke T."/>
            <person name="Ryan C.M."/>
            <person name="Banfield J.F."/>
        </authorList>
    </citation>
    <scope>NUCLEOTIDE SEQUENCE [LARGE SCALE GENOMIC DNA]</scope>
</reference>
<dbReference type="Proteomes" id="UP000229554">
    <property type="component" value="Unassembled WGS sequence"/>
</dbReference>
<dbReference type="AlphaFoldDB" id="A0A2M8KT90"/>
<dbReference type="EMBL" id="PFED01000046">
    <property type="protein sequence ID" value="PJE63139.1"/>
    <property type="molecule type" value="Genomic_DNA"/>
</dbReference>
<protein>
    <submittedName>
        <fullName evidence="1">Uncharacterized protein</fullName>
    </submittedName>
</protein>
<proteinExistence type="predicted"/>